<dbReference type="OrthoDB" id="9809354at2"/>
<dbReference type="RefSeq" id="WP_078486506.1">
    <property type="nucleotide sequence ID" value="NZ_MPRJ01000025.1"/>
</dbReference>
<feature type="binding site" evidence="9">
    <location>
        <position position="291"/>
    </location>
    <ligand>
        <name>Mn(2+)</name>
        <dbReference type="ChEBI" id="CHEBI:29035"/>
        <label>2</label>
    </ligand>
</feature>
<dbReference type="InterPro" id="IPR008283">
    <property type="entry name" value="Peptidase_M17_N"/>
</dbReference>
<keyword evidence="12" id="KW-1185">Reference proteome</keyword>
<feature type="binding site" evidence="9">
    <location>
        <position position="273"/>
    </location>
    <ligand>
        <name>Mn(2+)</name>
        <dbReference type="ChEBI" id="CHEBI:29035"/>
        <label>2</label>
    </ligand>
</feature>
<dbReference type="PANTHER" id="PTHR11963">
    <property type="entry name" value="LEUCINE AMINOPEPTIDASE-RELATED"/>
    <property type="match status" value="1"/>
</dbReference>
<dbReference type="Gene3D" id="3.40.630.10">
    <property type="entry name" value="Zn peptidases"/>
    <property type="match status" value="1"/>
</dbReference>
<keyword evidence="5 9" id="KW-0645">Protease</keyword>
<feature type="binding site" evidence="9">
    <location>
        <position position="273"/>
    </location>
    <ligand>
        <name>Mn(2+)</name>
        <dbReference type="ChEBI" id="CHEBI:29035"/>
        <label>1</label>
    </ligand>
</feature>
<evidence type="ECO:0000256" key="2">
    <source>
        <dbReference type="ARBA" id="ARBA00000967"/>
    </source>
</evidence>
<feature type="domain" description="Cytosol aminopeptidase" evidence="10">
    <location>
        <begin position="348"/>
        <end position="355"/>
    </location>
</feature>
<name>A0A1T2KVD4_9GAMM</name>
<dbReference type="GO" id="GO:0005737">
    <property type="term" value="C:cytoplasm"/>
    <property type="evidence" value="ECO:0007669"/>
    <property type="project" value="UniProtKB-SubCell"/>
</dbReference>
<evidence type="ECO:0000313" key="11">
    <source>
        <dbReference type="EMBL" id="OOZ36805.1"/>
    </source>
</evidence>
<sequence>MEYILKSGKPQEQRSSCLVLGVFDKRKLSPSAAAVDAASKGALTRILKKGDMDGKTGQSALLYDLPGVSSSRVLLIGLGPEKEFSIPALRKASATAAGTLNESHAIDAISCLPALAIKDCDTYETLRETILATEEVLYRFDECKSNVEKPKRPLKKMGLCIGDQRRNKRMEQAIVNGKAIAKGVSLAKNLGNLPGNICTPGYLADQAKSIGRKSAKLKVQVLEEKKMEALGMGALLSVSRGSRQPAKLIIMEYKGDKPKSKPVVLVGKGLTFDSGGISIKPSAAMDEMKYDMCGGASVLGTMAACIEMELPINLVGIVPTSENLPDGDANKPGDIVTSMAGLTIEVLNTDAEGRLILCDALTYAKRFDPAAVIDIATLTGACIVALGDQASGMLSNNDALAEEVLTAGKNSGDRAWQLPLWDDYQAQLDSNFADMANIGGKGAGTITAACFLSQFTKDFKWAHLDIAGTAWKSGASKGATGRPVPLLSQFLLKRCGQ</sequence>
<dbReference type="SUPFAM" id="SSF53187">
    <property type="entry name" value="Zn-dependent exopeptidases"/>
    <property type="match status" value="1"/>
</dbReference>
<comment type="cofactor">
    <cofactor evidence="9">
        <name>Mn(2+)</name>
        <dbReference type="ChEBI" id="CHEBI:29035"/>
    </cofactor>
    <text evidence="9">Binds 2 manganese ions per subunit.</text>
</comment>
<evidence type="ECO:0000256" key="8">
    <source>
        <dbReference type="ARBA" id="ARBA00023211"/>
    </source>
</evidence>
<dbReference type="FunFam" id="3.40.630.10:FF:000004">
    <property type="entry name" value="Probable cytosol aminopeptidase"/>
    <property type="match status" value="1"/>
</dbReference>
<comment type="function">
    <text evidence="9">Presumably involved in the processing and regular turnover of intracellular proteins. Catalyzes the removal of unsubstituted N-terminal amino acids from various peptides.</text>
</comment>
<dbReference type="EC" id="3.4.11.10" evidence="9"/>
<feature type="binding site" evidence="9">
    <location>
        <position position="352"/>
    </location>
    <ligand>
        <name>Mn(2+)</name>
        <dbReference type="ChEBI" id="CHEBI:29035"/>
        <label>1</label>
    </ligand>
</feature>
<evidence type="ECO:0000256" key="4">
    <source>
        <dbReference type="ARBA" id="ARBA00022438"/>
    </source>
</evidence>
<dbReference type="SUPFAM" id="SSF52949">
    <property type="entry name" value="Macro domain-like"/>
    <property type="match status" value="1"/>
</dbReference>
<dbReference type="InterPro" id="IPR011356">
    <property type="entry name" value="Leucine_aapep/pepB"/>
</dbReference>
<keyword evidence="4 9" id="KW-0031">Aminopeptidase</keyword>
<keyword evidence="6 9" id="KW-0479">Metal-binding</keyword>
<dbReference type="InterPro" id="IPR043472">
    <property type="entry name" value="Macro_dom-like"/>
</dbReference>
<evidence type="ECO:0000256" key="6">
    <source>
        <dbReference type="ARBA" id="ARBA00022723"/>
    </source>
</evidence>
<keyword evidence="8 9" id="KW-0464">Manganese</keyword>
<evidence type="ECO:0000259" key="10">
    <source>
        <dbReference type="PROSITE" id="PS00631"/>
    </source>
</evidence>
<evidence type="ECO:0000256" key="5">
    <source>
        <dbReference type="ARBA" id="ARBA00022670"/>
    </source>
</evidence>
<dbReference type="HAMAP" id="MF_00181">
    <property type="entry name" value="Cytosol_peptidase_M17"/>
    <property type="match status" value="1"/>
</dbReference>
<proteinExistence type="inferred from homology"/>
<dbReference type="GO" id="GO:0070006">
    <property type="term" value="F:metalloaminopeptidase activity"/>
    <property type="evidence" value="ECO:0007669"/>
    <property type="project" value="InterPro"/>
</dbReference>
<protein>
    <recommendedName>
        <fullName evidence="9">Probable cytosol aminopeptidase</fullName>
        <ecNumber evidence="9">3.4.11.1</ecNumber>
    </recommendedName>
    <alternativeName>
        <fullName evidence="9">Leucine aminopeptidase</fullName>
        <shortName evidence="9">LAP</shortName>
        <ecNumber evidence="9">3.4.11.10</ecNumber>
    </alternativeName>
    <alternativeName>
        <fullName evidence="9">Leucyl aminopeptidase</fullName>
    </alternativeName>
</protein>
<feature type="binding site" evidence="9">
    <location>
        <position position="350"/>
    </location>
    <ligand>
        <name>Mn(2+)</name>
        <dbReference type="ChEBI" id="CHEBI:29035"/>
        <label>1</label>
    </ligand>
</feature>
<comment type="similarity">
    <text evidence="3 9">Belongs to the peptidase M17 family.</text>
</comment>
<dbReference type="NCBIfam" id="NF002077">
    <property type="entry name" value="PRK00913.2-4"/>
    <property type="match status" value="1"/>
</dbReference>
<comment type="catalytic activity">
    <reaction evidence="1 9">
        <text>Release of an N-terminal amino acid, Xaa-|-Yaa-, in which Xaa is preferably Leu, but may be other amino acids including Pro although not Arg or Lys, and Yaa may be Pro. Amino acid amides and methyl esters are also readily hydrolyzed, but rates on arylamides are exceedingly low.</text>
        <dbReference type="EC" id="3.4.11.1"/>
    </reaction>
</comment>
<dbReference type="PRINTS" id="PR00481">
    <property type="entry name" value="LAMNOPPTDASE"/>
</dbReference>
<dbReference type="NCBIfam" id="NF002073">
    <property type="entry name" value="PRK00913.1-2"/>
    <property type="match status" value="1"/>
</dbReference>
<dbReference type="Pfam" id="PF02789">
    <property type="entry name" value="Peptidase_M17_N"/>
    <property type="match status" value="1"/>
</dbReference>
<dbReference type="Pfam" id="PF00883">
    <property type="entry name" value="Peptidase_M17"/>
    <property type="match status" value="1"/>
</dbReference>
<feature type="active site" evidence="9">
    <location>
        <position position="354"/>
    </location>
</feature>
<dbReference type="EMBL" id="MPRJ01000025">
    <property type="protein sequence ID" value="OOZ36805.1"/>
    <property type="molecule type" value="Genomic_DNA"/>
</dbReference>
<dbReference type="PANTHER" id="PTHR11963:SF23">
    <property type="entry name" value="CYTOSOL AMINOPEPTIDASE"/>
    <property type="match status" value="1"/>
</dbReference>
<dbReference type="AlphaFoldDB" id="A0A1T2KVD4"/>
<dbReference type="Gene3D" id="3.40.220.10">
    <property type="entry name" value="Leucine Aminopeptidase, subunit E, domain 1"/>
    <property type="match status" value="1"/>
</dbReference>
<dbReference type="NCBIfam" id="NF002074">
    <property type="entry name" value="PRK00913.1-4"/>
    <property type="match status" value="1"/>
</dbReference>
<dbReference type="InterPro" id="IPR023042">
    <property type="entry name" value="Peptidase_M17_leu_NH2_pept"/>
</dbReference>
<feature type="binding site" evidence="9">
    <location>
        <position position="268"/>
    </location>
    <ligand>
        <name>Mn(2+)</name>
        <dbReference type="ChEBI" id="CHEBI:29035"/>
        <label>2</label>
    </ligand>
</feature>
<evidence type="ECO:0000256" key="3">
    <source>
        <dbReference type="ARBA" id="ARBA00009528"/>
    </source>
</evidence>
<comment type="catalytic activity">
    <reaction evidence="2 9">
        <text>Release of an N-terminal amino acid, preferentially leucine, but not glutamic or aspartic acids.</text>
        <dbReference type="EC" id="3.4.11.10"/>
    </reaction>
</comment>
<evidence type="ECO:0000313" key="12">
    <source>
        <dbReference type="Proteomes" id="UP000190896"/>
    </source>
</evidence>
<dbReference type="GO" id="GO:0006508">
    <property type="term" value="P:proteolysis"/>
    <property type="evidence" value="ECO:0007669"/>
    <property type="project" value="UniProtKB-KW"/>
</dbReference>
<dbReference type="CDD" id="cd00433">
    <property type="entry name" value="Peptidase_M17"/>
    <property type="match status" value="1"/>
</dbReference>
<keyword evidence="9" id="KW-0963">Cytoplasm</keyword>
<organism evidence="11 12">
    <name type="scientific">Solemya velesiana gill symbiont</name>
    <dbReference type="NCBI Taxonomy" id="1918948"/>
    <lineage>
        <taxon>Bacteria</taxon>
        <taxon>Pseudomonadati</taxon>
        <taxon>Pseudomonadota</taxon>
        <taxon>Gammaproteobacteria</taxon>
        <taxon>sulfur-oxidizing symbionts</taxon>
    </lineage>
</organism>
<evidence type="ECO:0000256" key="7">
    <source>
        <dbReference type="ARBA" id="ARBA00022801"/>
    </source>
</evidence>
<dbReference type="Proteomes" id="UP000190896">
    <property type="component" value="Unassembled WGS sequence"/>
</dbReference>
<comment type="caution">
    <text evidence="11">The sequence shown here is derived from an EMBL/GenBank/DDBJ whole genome shotgun (WGS) entry which is preliminary data.</text>
</comment>
<evidence type="ECO:0000256" key="1">
    <source>
        <dbReference type="ARBA" id="ARBA00000135"/>
    </source>
</evidence>
<comment type="subcellular location">
    <subcellularLocation>
        <location evidence="9">Cytoplasm</location>
    </subcellularLocation>
</comment>
<keyword evidence="7 9" id="KW-0378">Hydrolase</keyword>
<feature type="binding site" evidence="9">
    <location>
        <position position="352"/>
    </location>
    <ligand>
        <name>Mn(2+)</name>
        <dbReference type="ChEBI" id="CHEBI:29035"/>
        <label>2</label>
    </ligand>
</feature>
<feature type="active site" evidence="9">
    <location>
        <position position="280"/>
    </location>
</feature>
<accession>A0A1T2KVD4</accession>
<gene>
    <name evidence="9" type="primary">pepA</name>
    <name evidence="11" type="ORF">BOW51_05305</name>
</gene>
<dbReference type="InterPro" id="IPR000819">
    <property type="entry name" value="Peptidase_M17_C"/>
</dbReference>
<dbReference type="PROSITE" id="PS00631">
    <property type="entry name" value="CYTOSOL_AP"/>
    <property type="match status" value="1"/>
</dbReference>
<reference evidence="11 12" key="1">
    <citation type="submission" date="2016-11" db="EMBL/GenBank/DDBJ databases">
        <title>Mixed transmission modes and dynamic genome evolution in an obligate animal-bacterial symbiosis.</title>
        <authorList>
            <person name="Russell S.L."/>
            <person name="Corbett-Detig R.B."/>
            <person name="Cavanaugh C.M."/>
        </authorList>
    </citation>
    <scope>NUCLEOTIDE SEQUENCE [LARGE SCALE GENOMIC DNA]</scope>
    <source>
        <strain evidence="11">Se-Cadez</strain>
    </source>
</reference>
<dbReference type="GO" id="GO:0030145">
    <property type="term" value="F:manganese ion binding"/>
    <property type="evidence" value="ECO:0007669"/>
    <property type="project" value="UniProtKB-UniRule"/>
</dbReference>
<dbReference type="EC" id="3.4.11.1" evidence="9"/>
<evidence type="ECO:0000256" key="9">
    <source>
        <dbReference type="HAMAP-Rule" id="MF_00181"/>
    </source>
</evidence>